<feature type="domain" description="SUN" evidence="7">
    <location>
        <begin position="734"/>
        <end position="916"/>
    </location>
</feature>
<keyword evidence="3" id="KW-1133">Transmembrane helix</keyword>
<keyword evidence="4" id="KW-0472">Membrane</keyword>
<comment type="caution">
    <text evidence="8">The sequence shown here is derived from an EMBL/GenBank/DDBJ whole genome shotgun (WGS) entry which is preliminary data.</text>
</comment>
<feature type="compositionally biased region" description="Pro residues" evidence="6">
    <location>
        <begin position="1"/>
        <end position="11"/>
    </location>
</feature>
<evidence type="ECO:0000259" key="7">
    <source>
        <dbReference type="PROSITE" id="PS51469"/>
    </source>
</evidence>
<feature type="compositionally biased region" description="Low complexity" evidence="6">
    <location>
        <begin position="12"/>
        <end position="22"/>
    </location>
</feature>
<keyword evidence="9" id="KW-1185">Reference proteome</keyword>
<accession>A0AAW0Z6I4</accession>
<dbReference type="Gene3D" id="2.60.120.260">
    <property type="entry name" value="Galactose-binding domain-like"/>
    <property type="match status" value="1"/>
</dbReference>
<evidence type="ECO:0000256" key="4">
    <source>
        <dbReference type="ARBA" id="ARBA00023136"/>
    </source>
</evidence>
<dbReference type="InterPro" id="IPR012919">
    <property type="entry name" value="SUN_dom"/>
</dbReference>
<feature type="compositionally biased region" description="Basic and acidic residues" evidence="6">
    <location>
        <begin position="213"/>
        <end position="222"/>
    </location>
</feature>
<feature type="compositionally biased region" description="Low complexity" evidence="6">
    <location>
        <begin position="92"/>
        <end position="101"/>
    </location>
</feature>
<dbReference type="PANTHER" id="PTHR12911">
    <property type="entry name" value="SAD1/UNC-84-LIKE PROTEIN-RELATED"/>
    <property type="match status" value="1"/>
</dbReference>
<dbReference type="RefSeq" id="XP_066806010.1">
    <property type="nucleotide sequence ID" value="XM_066943468.1"/>
</dbReference>
<reference evidence="8 9" key="1">
    <citation type="journal article" date="2024" name="bioRxiv">
        <title>Comparative genomics of Cryptococcus and Kwoniella reveals pathogenesis evolution and contrasting karyotype dynamics via intercentromeric recombination or chromosome fusion.</title>
        <authorList>
            <person name="Coelho M.A."/>
            <person name="David-Palma M."/>
            <person name="Shea T."/>
            <person name="Bowers K."/>
            <person name="McGinley-Smith S."/>
            <person name="Mohammad A.W."/>
            <person name="Gnirke A."/>
            <person name="Yurkov A.M."/>
            <person name="Nowrousian M."/>
            <person name="Sun S."/>
            <person name="Cuomo C.A."/>
            <person name="Heitman J."/>
        </authorList>
    </citation>
    <scope>NUCLEOTIDE SEQUENCE [LARGE SCALE GENOMIC DNA]</scope>
    <source>
        <strain evidence="8 9">CBS 13917</strain>
    </source>
</reference>
<feature type="compositionally biased region" description="Low complexity" evidence="6">
    <location>
        <begin position="151"/>
        <end position="169"/>
    </location>
</feature>
<evidence type="ECO:0000313" key="8">
    <source>
        <dbReference type="EMBL" id="KAK8869764.1"/>
    </source>
</evidence>
<dbReference type="Proteomes" id="UP001388673">
    <property type="component" value="Unassembled WGS sequence"/>
</dbReference>
<gene>
    <name evidence="8" type="ORF">IAR55_000332</name>
</gene>
<feature type="compositionally biased region" description="Gly residues" evidence="6">
    <location>
        <begin position="236"/>
        <end position="246"/>
    </location>
</feature>
<dbReference type="GO" id="GO:0043495">
    <property type="term" value="F:protein-membrane adaptor activity"/>
    <property type="evidence" value="ECO:0007669"/>
    <property type="project" value="TreeGrafter"/>
</dbReference>
<name>A0AAW0Z6I4_9TREE</name>
<feature type="compositionally biased region" description="Polar residues" evidence="6">
    <location>
        <begin position="32"/>
        <end position="46"/>
    </location>
</feature>
<dbReference type="InterPro" id="IPR045119">
    <property type="entry name" value="SUN1-5"/>
</dbReference>
<feature type="coiled-coil region" evidence="5">
    <location>
        <begin position="503"/>
        <end position="568"/>
    </location>
</feature>
<keyword evidence="2" id="KW-0812">Transmembrane</keyword>
<dbReference type="KEGG" id="kne:92177592"/>
<evidence type="ECO:0000256" key="2">
    <source>
        <dbReference type="ARBA" id="ARBA00022692"/>
    </source>
</evidence>
<evidence type="ECO:0000256" key="1">
    <source>
        <dbReference type="ARBA" id="ARBA00004370"/>
    </source>
</evidence>
<comment type="subcellular location">
    <subcellularLocation>
        <location evidence="1">Membrane</location>
    </subcellularLocation>
</comment>
<protein>
    <recommendedName>
        <fullName evidence="7">SUN domain-containing protein</fullName>
    </recommendedName>
</protein>
<dbReference type="Pfam" id="PF07738">
    <property type="entry name" value="Sad1_UNC"/>
    <property type="match status" value="1"/>
</dbReference>
<dbReference type="GO" id="GO:0034993">
    <property type="term" value="C:meiotic nuclear membrane microtubule tethering complex"/>
    <property type="evidence" value="ECO:0007669"/>
    <property type="project" value="TreeGrafter"/>
</dbReference>
<evidence type="ECO:0000313" key="9">
    <source>
        <dbReference type="Proteomes" id="UP001388673"/>
    </source>
</evidence>
<evidence type="ECO:0000256" key="6">
    <source>
        <dbReference type="SAM" id="MobiDB-lite"/>
    </source>
</evidence>
<feature type="region of interest" description="Disordered" evidence="6">
    <location>
        <begin position="139"/>
        <end position="317"/>
    </location>
</feature>
<organism evidence="8 9">
    <name type="scientific">Kwoniella newhampshirensis</name>
    <dbReference type="NCBI Taxonomy" id="1651941"/>
    <lineage>
        <taxon>Eukaryota</taxon>
        <taxon>Fungi</taxon>
        <taxon>Dikarya</taxon>
        <taxon>Basidiomycota</taxon>
        <taxon>Agaricomycotina</taxon>
        <taxon>Tremellomycetes</taxon>
        <taxon>Tremellales</taxon>
        <taxon>Cryptococcaceae</taxon>
        <taxon>Kwoniella</taxon>
    </lineage>
</organism>
<proteinExistence type="predicted"/>
<dbReference type="AlphaFoldDB" id="A0AAW0Z6I4"/>
<feature type="compositionally biased region" description="Basic and acidic residues" evidence="6">
    <location>
        <begin position="279"/>
        <end position="298"/>
    </location>
</feature>
<dbReference type="EMBL" id="JBCAWK010000001">
    <property type="protein sequence ID" value="KAK8869764.1"/>
    <property type="molecule type" value="Genomic_DNA"/>
</dbReference>
<feature type="compositionally biased region" description="Polar residues" evidence="6">
    <location>
        <begin position="72"/>
        <end position="91"/>
    </location>
</feature>
<dbReference type="GeneID" id="92177592"/>
<feature type="region of interest" description="Disordered" evidence="6">
    <location>
        <begin position="72"/>
        <end position="120"/>
    </location>
</feature>
<evidence type="ECO:0000256" key="5">
    <source>
        <dbReference type="SAM" id="Coils"/>
    </source>
</evidence>
<keyword evidence="5" id="KW-0175">Coiled coil</keyword>
<dbReference type="PANTHER" id="PTHR12911:SF8">
    <property type="entry name" value="KLAROID PROTEIN-RELATED"/>
    <property type="match status" value="1"/>
</dbReference>
<feature type="region of interest" description="Disordered" evidence="6">
    <location>
        <begin position="1"/>
        <end position="49"/>
    </location>
</feature>
<evidence type="ECO:0000256" key="3">
    <source>
        <dbReference type="ARBA" id="ARBA00022989"/>
    </source>
</evidence>
<feature type="compositionally biased region" description="Polar residues" evidence="6">
    <location>
        <begin position="300"/>
        <end position="317"/>
    </location>
</feature>
<dbReference type="PROSITE" id="PS51469">
    <property type="entry name" value="SUN"/>
    <property type="match status" value="1"/>
</dbReference>
<sequence length="917" mass="100570">MPPRRAVPPASPARSTRTARSAAGRDDDGDSVTSDSFRASTSQTVRTGAAARSIELQNTSVNVANAFHNAMTNTSLPTSTSQRSFPQHSSVAASRSRLSPLPASPPPPALAAHQRAQSPAEALAELAKAVSPVRFFLKPNGTVEQDRSREYSSFSSVGEGEGESVVGVGNNSDETSHNYEEEEEFVRRAQAVASAKPARGPRTSDPKKRRTKAAAEDMPYRPEEDDFDEGHDSGGDGEGVVKGGALEGRAATRGKRQEKVERYATSASATQVRQRKPERKAGDEGRINNDERLYEEPQYRSATSTVEPSHLRSSPTPTQLIRALGPRIDRRSPAPTFLPRRRRRSSLPTIITNILHGVVIGLHFTVELFTSLLRNVLVQPFQSILGSGKGVLRRIRRDWWKWLGAMFAFSLVLRILDASWRSKGIYKAPDSPPGTTDEMSLRLTKLEQATAALSDILNAITEGENENKQSAHTILDRMSDLETAVMIDQKRVEALRGDSGKDVKAIQQTINSLKAELHSLSSTVGSHEKAIAATRKSVKAVESVDREIQDLKTRVDKVEKGVRDALDDGRLLAALEKVLPDNMPIKVNSRGTIDIEPSFWAEMKKVMMGRTETEALVKKMLSDSSSGSSRVDEKKVEEWMDKTFDRKAASGEFLSRDSFTNILNYELTELRRERAEMATPSKSNPRSMPSGAITIKSSKGDDLTSLFNDLIDAALLKYSKDTIARTDYALFTAGARVIPQLTSDTLVLQTASKVGKWIMGSKDVQGRPPATALHPDISVGSCWPFKGDQGSLGVMLTRRVVVSDITIEHAASELALDTSTAPKVIQVMGILDDDEEKQKFQQYWTTRGNAESQPDYLPLGSFTYEPTALSHIQTFPVASDIVDLGIKVGVIVFKVESNWGGQFTCLYRVRVHGDISE</sequence>